<evidence type="ECO:0000313" key="1">
    <source>
        <dbReference type="EMBL" id="KAF2163004.1"/>
    </source>
</evidence>
<gene>
    <name evidence="1" type="ORF">M409DRAFT_26452</name>
</gene>
<dbReference type="SUPFAM" id="SSF51726">
    <property type="entry name" value="UROD/MetE-like"/>
    <property type="match status" value="1"/>
</dbReference>
<proteinExistence type="predicted"/>
<accession>A0A6A6C7B1</accession>
<keyword evidence="2" id="KW-1185">Reference proteome</keyword>
<evidence type="ECO:0000313" key="2">
    <source>
        <dbReference type="Proteomes" id="UP000799537"/>
    </source>
</evidence>
<dbReference type="GeneID" id="54561389"/>
<organism evidence="1 2">
    <name type="scientific">Zasmidium cellare ATCC 36951</name>
    <dbReference type="NCBI Taxonomy" id="1080233"/>
    <lineage>
        <taxon>Eukaryota</taxon>
        <taxon>Fungi</taxon>
        <taxon>Dikarya</taxon>
        <taxon>Ascomycota</taxon>
        <taxon>Pezizomycotina</taxon>
        <taxon>Dothideomycetes</taxon>
        <taxon>Dothideomycetidae</taxon>
        <taxon>Mycosphaerellales</taxon>
        <taxon>Mycosphaerellaceae</taxon>
        <taxon>Zasmidium</taxon>
    </lineage>
</organism>
<dbReference type="AlphaFoldDB" id="A0A6A6C7B1"/>
<sequence length="346" mass="38530">MPPPHIFHLVCSIPLPTTAEVFETTASQLGPILHSVPDGEVAERKSFVQWQAPHIPAVVRKSLFGGTPTPGCPPVSLSLEDIHPLRYDDVAVESYREFVAARARGGFAPKARLQVCLPTPASVVRSLVEHAYCAQVEALYEVRLLQCLRKVQAEIPAHDLMIQGDMPIEMAMLELDRGELTDLFFVEFFRPYFAPVRAGILERFERLAREVRPGVEMGVHLCYGNFRQRHWLEPKSLELVVSLTNDLQGAMALHRPVDFVHMPVPKERNDVACVLPLADLGDLRTTVILGLIHAGDLEGTWERVRVAQRVCKVPFGVSTECGLTNKPLEYVQSVFEIASTVCGRAE</sequence>
<dbReference type="RefSeq" id="XP_033663893.1">
    <property type="nucleotide sequence ID" value="XM_033808117.1"/>
</dbReference>
<dbReference type="OrthoDB" id="5422863at2759"/>
<protein>
    <recommendedName>
        <fullName evidence="3">Cobalamin-independent methionine synthase MetE C-terminal/archaeal domain-containing protein</fullName>
    </recommendedName>
</protein>
<evidence type="ECO:0008006" key="3">
    <source>
        <dbReference type="Google" id="ProtNLM"/>
    </source>
</evidence>
<reference evidence="1" key="1">
    <citation type="journal article" date="2020" name="Stud. Mycol.">
        <title>101 Dothideomycetes genomes: a test case for predicting lifestyles and emergence of pathogens.</title>
        <authorList>
            <person name="Haridas S."/>
            <person name="Albert R."/>
            <person name="Binder M."/>
            <person name="Bloem J."/>
            <person name="Labutti K."/>
            <person name="Salamov A."/>
            <person name="Andreopoulos B."/>
            <person name="Baker S."/>
            <person name="Barry K."/>
            <person name="Bills G."/>
            <person name="Bluhm B."/>
            <person name="Cannon C."/>
            <person name="Castanera R."/>
            <person name="Culley D."/>
            <person name="Daum C."/>
            <person name="Ezra D."/>
            <person name="Gonzalez J."/>
            <person name="Henrissat B."/>
            <person name="Kuo A."/>
            <person name="Liang C."/>
            <person name="Lipzen A."/>
            <person name="Lutzoni F."/>
            <person name="Magnuson J."/>
            <person name="Mondo S."/>
            <person name="Nolan M."/>
            <person name="Ohm R."/>
            <person name="Pangilinan J."/>
            <person name="Park H.-J."/>
            <person name="Ramirez L."/>
            <person name="Alfaro M."/>
            <person name="Sun H."/>
            <person name="Tritt A."/>
            <person name="Yoshinaga Y."/>
            <person name="Zwiers L.-H."/>
            <person name="Turgeon B."/>
            <person name="Goodwin S."/>
            <person name="Spatafora J."/>
            <person name="Crous P."/>
            <person name="Grigoriev I."/>
        </authorList>
    </citation>
    <scope>NUCLEOTIDE SEQUENCE</scope>
    <source>
        <strain evidence="1">ATCC 36951</strain>
    </source>
</reference>
<dbReference type="Gene3D" id="3.20.20.210">
    <property type="match status" value="1"/>
</dbReference>
<dbReference type="Proteomes" id="UP000799537">
    <property type="component" value="Unassembled WGS sequence"/>
</dbReference>
<dbReference type="EMBL" id="ML993610">
    <property type="protein sequence ID" value="KAF2163004.1"/>
    <property type="molecule type" value="Genomic_DNA"/>
</dbReference>
<name>A0A6A6C7B1_ZASCE</name>
<dbReference type="InterPro" id="IPR038071">
    <property type="entry name" value="UROD/MetE-like_sf"/>
</dbReference>